<feature type="domain" description="YjiS-like" evidence="1">
    <location>
        <begin position="6"/>
        <end position="42"/>
    </location>
</feature>
<protein>
    <recommendedName>
        <fullName evidence="1">YjiS-like domain-containing protein</fullName>
    </recommendedName>
</protein>
<dbReference type="RefSeq" id="WP_096356499.1">
    <property type="nucleotide sequence ID" value="NZ_AP014946.1"/>
</dbReference>
<dbReference type="OrthoDB" id="8244198at2"/>
<reference evidence="2 3" key="1">
    <citation type="submission" date="2015-08" db="EMBL/GenBank/DDBJ databases">
        <title>Investigation of the bacterial diversity of lava forest soil.</title>
        <authorList>
            <person name="Lee J.S."/>
        </authorList>
    </citation>
    <scope>NUCLEOTIDE SEQUENCE [LARGE SCALE GENOMIC DNA]</scope>
    <source>
        <strain evidence="2 3">GJW-30</strain>
    </source>
</reference>
<sequence length="53" mass="6219">MTISTIARYLRVWRRYNKTLNELARLSDRELADIGMTRGDLYTRAWDSAQKAA</sequence>
<proteinExistence type="predicted"/>
<name>A0A0S3PWQ7_9BRAD</name>
<dbReference type="Proteomes" id="UP000236884">
    <property type="component" value="Chromosome"/>
</dbReference>
<dbReference type="Pfam" id="PF06568">
    <property type="entry name" value="YjiS-like"/>
    <property type="match status" value="1"/>
</dbReference>
<dbReference type="KEGG" id="vgo:GJW-30_1_02901"/>
<dbReference type="EMBL" id="AP014946">
    <property type="protein sequence ID" value="BAT60365.1"/>
    <property type="molecule type" value="Genomic_DNA"/>
</dbReference>
<dbReference type="AlphaFoldDB" id="A0A0S3PWQ7"/>
<evidence type="ECO:0000313" key="3">
    <source>
        <dbReference type="Proteomes" id="UP000236884"/>
    </source>
</evidence>
<keyword evidence="3" id="KW-1185">Reference proteome</keyword>
<evidence type="ECO:0000313" key="2">
    <source>
        <dbReference type="EMBL" id="BAT60365.1"/>
    </source>
</evidence>
<evidence type="ECO:0000259" key="1">
    <source>
        <dbReference type="Pfam" id="PF06568"/>
    </source>
</evidence>
<accession>A0A0S3PWQ7</accession>
<dbReference type="InterPro" id="IPR009506">
    <property type="entry name" value="YjiS-like"/>
</dbReference>
<organism evidence="2 3">
    <name type="scientific">Variibacter gotjawalensis</name>
    <dbReference type="NCBI Taxonomy" id="1333996"/>
    <lineage>
        <taxon>Bacteria</taxon>
        <taxon>Pseudomonadati</taxon>
        <taxon>Pseudomonadota</taxon>
        <taxon>Alphaproteobacteria</taxon>
        <taxon>Hyphomicrobiales</taxon>
        <taxon>Nitrobacteraceae</taxon>
        <taxon>Variibacter</taxon>
    </lineage>
</organism>
<gene>
    <name evidence="2" type="ORF">GJW-30_1_02901</name>
</gene>